<dbReference type="InterPro" id="IPR005840">
    <property type="entry name" value="Ribosomal_uS12_MeSTrfase_RimO"/>
</dbReference>
<feature type="region of interest" description="Disordered" evidence="2">
    <location>
        <begin position="111"/>
        <end position="138"/>
    </location>
</feature>
<dbReference type="SUPFAM" id="SSF102114">
    <property type="entry name" value="Radical SAM enzymes"/>
    <property type="match status" value="1"/>
</dbReference>
<sequence>MDPRRRRGRRRRRRRQHLRLRRAGQEGLRRRAARGLPGLRDDAGSRTSAVVAVGCLAERYGEQAAASLPEADAVLGFDSYADLSSHLGAVLHGERPASHAPRDRRRLLPLSPATRQGQQGVAVPGHGQPGGSALPVAPAPVLDLPEGVAPASGPRVVRRRLDGRPWAPLKIASGCDRRCAFCAIPSFRGAFLSRRPADVLTEARWLAEQGVREPVPGERELHLVRQGPRRPAAARDDAARAWPRSTASTGCGCRTCSPPRCGPACSRR</sequence>
<gene>
    <name evidence="3" type="ORF">GCM10025868_07390</name>
</gene>
<dbReference type="InterPro" id="IPR038135">
    <property type="entry name" value="Methylthiotransferase_N_sf"/>
</dbReference>
<evidence type="ECO:0000256" key="1">
    <source>
        <dbReference type="ARBA" id="ARBA00001966"/>
    </source>
</evidence>
<evidence type="ECO:0000313" key="3">
    <source>
        <dbReference type="EMBL" id="GMA85489.1"/>
    </source>
</evidence>
<dbReference type="Gene3D" id="3.80.30.20">
    <property type="entry name" value="tm_1862 like domain"/>
    <property type="match status" value="1"/>
</dbReference>
<comment type="caution">
    <text evidence="3">The sequence shown here is derived from an EMBL/GenBank/DDBJ whole genome shotgun (WGS) entry which is preliminary data.</text>
</comment>
<dbReference type="InterPro" id="IPR020612">
    <property type="entry name" value="Methylthiotransferase_CS"/>
</dbReference>
<protein>
    <recommendedName>
        <fullName evidence="5">Radical SAM core domain-containing protein</fullName>
    </recommendedName>
</protein>
<dbReference type="Gene3D" id="3.40.50.12160">
    <property type="entry name" value="Methylthiotransferase, N-terminal domain"/>
    <property type="match status" value="1"/>
</dbReference>
<evidence type="ECO:0008006" key="5">
    <source>
        <dbReference type="Google" id="ProtNLM"/>
    </source>
</evidence>
<feature type="region of interest" description="Disordered" evidence="2">
    <location>
        <begin position="225"/>
        <end position="252"/>
    </location>
</feature>
<dbReference type="Proteomes" id="UP001157017">
    <property type="component" value="Unassembled WGS sequence"/>
</dbReference>
<evidence type="ECO:0000256" key="2">
    <source>
        <dbReference type="SAM" id="MobiDB-lite"/>
    </source>
</evidence>
<feature type="region of interest" description="Disordered" evidence="2">
    <location>
        <begin position="1"/>
        <end position="43"/>
    </location>
</feature>
<dbReference type="PANTHER" id="PTHR43837:SF1">
    <property type="entry name" value="RIBOSOMAL PROTEIN US12 METHYLTHIOTRANSFERASE RIMO"/>
    <property type="match status" value="1"/>
</dbReference>
<evidence type="ECO:0000313" key="4">
    <source>
        <dbReference type="Proteomes" id="UP001157017"/>
    </source>
</evidence>
<accession>A0ABQ6JEC6</accession>
<dbReference type="InterPro" id="IPR058240">
    <property type="entry name" value="rSAM_sf"/>
</dbReference>
<dbReference type="EMBL" id="BSUZ01000001">
    <property type="protein sequence ID" value="GMA85489.1"/>
    <property type="molecule type" value="Genomic_DNA"/>
</dbReference>
<keyword evidence="4" id="KW-1185">Reference proteome</keyword>
<feature type="compositionally biased region" description="Basic residues" evidence="2">
    <location>
        <begin position="1"/>
        <end position="22"/>
    </location>
</feature>
<dbReference type="SFLD" id="SFLDS00029">
    <property type="entry name" value="Radical_SAM"/>
    <property type="match status" value="1"/>
</dbReference>
<name>A0ABQ6JEC6_9ACTN</name>
<dbReference type="InterPro" id="IPR007197">
    <property type="entry name" value="rSAM"/>
</dbReference>
<dbReference type="PANTHER" id="PTHR43837">
    <property type="entry name" value="RIBOSOMAL PROTEIN S12 METHYLTHIOTRANSFERASE RIMO"/>
    <property type="match status" value="1"/>
</dbReference>
<reference evidence="4" key="1">
    <citation type="journal article" date="2019" name="Int. J. Syst. Evol. Microbiol.">
        <title>The Global Catalogue of Microorganisms (GCM) 10K type strain sequencing project: providing services to taxonomists for standard genome sequencing and annotation.</title>
        <authorList>
            <consortium name="The Broad Institute Genomics Platform"/>
            <consortium name="The Broad Institute Genome Sequencing Center for Infectious Disease"/>
            <person name="Wu L."/>
            <person name="Ma J."/>
        </authorList>
    </citation>
    <scope>NUCLEOTIDE SEQUENCE [LARGE SCALE GENOMIC DNA]</scope>
    <source>
        <strain evidence="4">NBRC 108730</strain>
    </source>
</reference>
<comment type="cofactor">
    <cofactor evidence="1">
        <name>[4Fe-4S] cluster</name>
        <dbReference type="ChEBI" id="CHEBI:49883"/>
    </cofactor>
</comment>
<organism evidence="3 4">
    <name type="scientific">Angustibacter aerolatus</name>
    <dbReference type="NCBI Taxonomy" id="1162965"/>
    <lineage>
        <taxon>Bacteria</taxon>
        <taxon>Bacillati</taxon>
        <taxon>Actinomycetota</taxon>
        <taxon>Actinomycetes</taxon>
        <taxon>Kineosporiales</taxon>
        <taxon>Kineosporiaceae</taxon>
    </lineage>
</organism>
<proteinExistence type="predicted"/>
<dbReference type="PROSITE" id="PS01278">
    <property type="entry name" value="MTTASE_RADICAL"/>
    <property type="match status" value="1"/>
</dbReference>
<dbReference type="InterPro" id="IPR023404">
    <property type="entry name" value="rSAM_horseshoe"/>
</dbReference>